<dbReference type="InterPro" id="IPR010987">
    <property type="entry name" value="Glutathione-S-Trfase_C-like"/>
</dbReference>
<evidence type="ECO:0000259" key="2">
    <source>
        <dbReference type="PROSITE" id="PS50405"/>
    </source>
</evidence>
<proteinExistence type="predicted"/>
<evidence type="ECO:0000259" key="1">
    <source>
        <dbReference type="PROSITE" id="PS50404"/>
    </source>
</evidence>
<dbReference type="InterPro" id="IPR036249">
    <property type="entry name" value="Thioredoxin-like_sf"/>
</dbReference>
<dbReference type="Gene3D" id="3.40.30.10">
    <property type="entry name" value="Glutaredoxin"/>
    <property type="match status" value="1"/>
</dbReference>
<accession>A0AAW9FB79</accession>
<name>A0AAW9FB79_9HYPH</name>
<dbReference type="Gene3D" id="1.20.1050.10">
    <property type="match status" value="1"/>
</dbReference>
<evidence type="ECO:0000313" key="3">
    <source>
        <dbReference type="EMBL" id="MDX8303125.1"/>
    </source>
</evidence>
<dbReference type="RefSeq" id="WP_320202858.1">
    <property type="nucleotide sequence ID" value="NZ_CP192781.1"/>
</dbReference>
<sequence length="223" mass="24481">MLTIYGVYRSRATRTLWLAGELGLELGLEFTHVPVIQARRLSDPLAPDAPINTLSPSYLAINPMGTIPCIGDDGMVLYESMAINLYLARKHGTALAPVDIVEDAQMMQWSFFAATEIETNALKISSTTAEGLADSDAGQAVIEVAARMLRRPFKVLEQHLTGKDYLVGNRFSVADINAAEVVRYAQAHAPLFDANPSVKAWLERCQSRPAFKAMWDARNNEAA</sequence>
<feature type="domain" description="GST C-terminal" evidence="2">
    <location>
        <begin position="99"/>
        <end position="223"/>
    </location>
</feature>
<dbReference type="InterPro" id="IPR040079">
    <property type="entry name" value="Glutathione_S-Trfase"/>
</dbReference>
<dbReference type="EMBL" id="JAVRAF010000003">
    <property type="protein sequence ID" value="MDX8303125.1"/>
    <property type="molecule type" value="Genomic_DNA"/>
</dbReference>
<dbReference type="CDD" id="cd03046">
    <property type="entry name" value="GST_N_GTT1_like"/>
    <property type="match status" value="1"/>
</dbReference>
<dbReference type="InterPro" id="IPR036282">
    <property type="entry name" value="Glutathione-S-Trfase_C_sf"/>
</dbReference>
<protein>
    <submittedName>
        <fullName evidence="3">Glutathione S-transferase</fullName>
    </submittedName>
</protein>
<dbReference type="InterPro" id="IPR004045">
    <property type="entry name" value="Glutathione_S-Trfase_N"/>
</dbReference>
<dbReference type="PANTHER" id="PTHR44051">
    <property type="entry name" value="GLUTATHIONE S-TRANSFERASE-RELATED"/>
    <property type="match status" value="1"/>
</dbReference>
<dbReference type="PANTHER" id="PTHR44051:SF8">
    <property type="entry name" value="GLUTATHIONE S-TRANSFERASE GSTA"/>
    <property type="match status" value="1"/>
</dbReference>
<dbReference type="SFLD" id="SFLDG00358">
    <property type="entry name" value="Main_(cytGST)"/>
    <property type="match status" value="1"/>
</dbReference>
<dbReference type="AlphaFoldDB" id="A0AAW9FB79"/>
<organism evidence="3">
    <name type="scientific">Agrobacterium rosae</name>
    <dbReference type="NCBI Taxonomy" id="1972867"/>
    <lineage>
        <taxon>Bacteria</taxon>
        <taxon>Pseudomonadati</taxon>
        <taxon>Pseudomonadota</taxon>
        <taxon>Alphaproteobacteria</taxon>
        <taxon>Hyphomicrobiales</taxon>
        <taxon>Rhizobiaceae</taxon>
        <taxon>Rhizobium/Agrobacterium group</taxon>
        <taxon>Agrobacterium</taxon>
    </lineage>
</organism>
<dbReference type="SFLD" id="SFLDS00019">
    <property type="entry name" value="Glutathione_Transferase_(cytos"/>
    <property type="match status" value="1"/>
</dbReference>
<reference evidence="3" key="1">
    <citation type="journal article" date="2023" name="Phytobiomes J">
        <title>Deciphering the key players within the bacterial microbiota associated with aerial crown gall tumors on rhododendron: Insights into the gallobiome.</title>
        <authorList>
            <person name="Kuzmanovic N."/>
            <person name="Nesme J."/>
            <person name="Wolf J."/>
            <person name="Neumann-Schaal M."/>
            <person name="Petersen J."/>
            <person name="Fernandez-Gnecco G."/>
            <person name="Sproeer C."/>
            <person name="Bunk B."/>
            <person name="Overmann J."/>
            <person name="Sorensen S.J."/>
            <person name="Idczak E."/>
            <person name="Smalla K."/>
        </authorList>
    </citation>
    <scope>NUCLEOTIDE SEQUENCE</scope>
    <source>
        <strain evidence="3">Rho-11.1</strain>
    </source>
</reference>
<dbReference type="SUPFAM" id="SSF52833">
    <property type="entry name" value="Thioredoxin-like"/>
    <property type="match status" value="1"/>
</dbReference>
<dbReference type="PROSITE" id="PS50405">
    <property type="entry name" value="GST_CTER"/>
    <property type="match status" value="1"/>
</dbReference>
<dbReference type="SUPFAM" id="SSF47616">
    <property type="entry name" value="GST C-terminal domain-like"/>
    <property type="match status" value="1"/>
</dbReference>
<gene>
    <name evidence="3" type="ORF">RMR22_12775</name>
</gene>
<dbReference type="CDD" id="cd03207">
    <property type="entry name" value="GST_C_8"/>
    <property type="match status" value="1"/>
</dbReference>
<dbReference type="PROSITE" id="PS50404">
    <property type="entry name" value="GST_NTER"/>
    <property type="match status" value="1"/>
</dbReference>
<comment type="caution">
    <text evidence="3">The sequence shown here is derived from an EMBL/GenBank/DDBJ whole genome shotgun (WGS) entry which is preliminary data.</text>
</comment>
<dbReference type="Pfam" id="PF00043">
    <property type="entry name" value="GST_C"/>
    <property type="match status" value="1"/>
</dbReference>
<dbReference type="Pfam" id="PF13409">
    <property type="entry name" value="GST_N_2"/>
    <property type="match status" value="1"/>
</dbReference>
<feature type="domain" description="GST N-terminal" evidence="1">
    <location>
        <begin position="1"/>
        <end position="95"/>
    </location>
</feature>
<dbReference type="InterPro" id="IPR004046">
    <property type="entry name" value="GST_C"/>
</dbReference>